<proteinExistence type="predicted"/>
<evidence type="ECO:0000313" key="2">
    <source>
        <dbReference type="Proteomes" id="UP000605970"/>
    </source>
</evidence>
<dbReference type="AlphaFoldDB" id="A0A8S9ZLF2"/>
<sequence length="174" mass="20633">MSELVEMPYSFVHDNKTYFPNATVWNINKKVDHLFHNKILDKENSLIKMIKIKIIEILNEEKDENGEPIIHILEEEPTIVSNKVYNNLMFKKEKKATEIKYAFLINKSKKLRGHILENMDDVLERNFNYFAIFGDVYNCIPEVKYFLIIFLFFRCFPAGTKLELLNYSNKVIST</sequence>
<gene>
    <name evidence="1" type="ORF">Mgra_00006420</name>
</gene>
<reference evidence="1" key="1">
    <citation type="journal article" date="2020" name="Ecol. Evol.">
        <title>Genome structure and content of the rice root-knot nematode (Meloidogyne graminicola).</title>
        <authorList>
            <person name="Phan N.T."/>
            <person name="Danchin E.G.J."/>
            <person name="Klopp C."/>
            <person name="Perfus-Barbeoch L."/>
            <person name="Kozlowski D.K."/>
            <person name="Koutsovoulos G.D."/>
            <person name="Lopez-Roques C."/>
            <person name="Bouchez O."/>
            <person name="Zahm M."/>
            <person name="Besnard G."/>
            <person name="Bellafiore S."/>
        </authorList>
    </citation>
    <scope>NUCLEOTIDE SEQUENCE</scope>
    <source>
        <strain evidence="1">VN-18</strain>
    </source>
</reference>
<dbReference type="Proteomes" id="UP000605970">
    <property type="component" value="Unassembled WGS sequence"/>
</dbReference>
<name>A0A8S9ZLF2_9BILA</name>
<protein>
    <submittedName>
        <fullName evidence="1">AA_TRNA_LIGASE_II domain-containing protein</fullName>
    </submittedName>
</protein>
<comment type="caution">
    <text evidence="1">The sequence shown here is derived from an EMBL/GenBank/DDBJ whole genome shotgun (WGS) entry which is preliminary data.</text>
</comment>
<dbReference type="EMBL" id="JABEBT010000063">
    <property type="protein sequence ID" value="KAF7634121.1"/>
    <property type="molecule type" value="Genomic_DNA"/>
</dbReference>
<organism evidence="1 2">
    <name type="scientific">Meloidogyne graminicola</name>
    <dbReference type="NCBI Taxonomy" id="189291"/>
    <lineage>
        <taxon>Eukaryota</taxon>
        <taxon>Metazoa</taxon>
        <taxon>Ecdysozoa</taxon>
        <taxon>Nematoda</taxon>
        <taxon>Chromadorea</taxon>
        <taxon>Rhabditida</taxon>
        <taxon>Tylenchina</taxon>
        <taxon>Tylenchomorpha</taxon>
        <taxon>Tylenchoidea</taxon>
        <taxon>Meloidogynidae</taxon>
        <taxon>Meloidogyninae</taxon>
        <taxon>Meloidogyne</taxon>
    </lineage>
</organism>
<accession>A0A8S9ZLF2</accession>
<keyword evidence="2" id="KW-1185">Reference proteome</keyword>
<evidence type="ECO:0000313" key="1">
    <source>
        <dbReference type="EMBL" id="KAF7634121.1"/>
    </source>
</evidence>